<dbReference type="PROSITE" id="PS51257">
    <property type="entry name" value="PROKAR_LIPOPROTEIN"/>
    <property type="match status" value="1"/>
</dbReference>
<keyword evidence="3 6" id="KW-0133">Cell shape</keyword>
<evidence type="ECO:0000256" key="2">
    <source>
        <dbReference type="ARBA" id="ARBA00022692"/>
    </source>
</evidence>
<feature type="transmembrane region" description="Helical" evidence="6">
    <location>
        <begin position="21"/>
        <end position="44"/>
    </location>
</feature>
<evidence type="ECO:0000256" key="5">
    <source>
        <dbReference type="ARBA" id="ARBA00023136"/>
    </source>
</evidence>
<keyword evidence="5 6" id="KW-0472">Membrane</keyword>
<sequence length="392" mass="43272">MMTRYRLGQDKLTLGRKILELNWGFVLLLILTACVGFAMLYSAASPDPDVPGSIGSWDPWAKRQLIRFIGGMGIMFIVALTDIRIWLRYSYILYFIALGLLIGVEVKGSIGMGAQRWISLGFFQLQPSELMKITLVLALARYFHGRSLEEIQSIPYLFVPLFMVAAPSVLILRQPDLGTTLMLILGSGVIFFLAGVRLWKFILVGTSALAAIPVAWQFLHTYQKKRVLTFLNPENDPLGAGYHIMQSKIAFGSGGIAGKGFGLGSQSHLNFLPEKQTDFIFTMLAEEHGLIGGLAVMGLYLLLLIYGYAIAMRSRNNFGRLVALGVTTTFFLYVFINMGMVMGLLPVVGVPLPLISYGGTVMISILFSFGLLLSVSIHKDVTISRKGEHEDL</sequence>
<comment type="catalytic activity">
    <reaction evidence="6">
        <text>[GlcNAc-(1-&gt;4)-Mur2Ac(oyl-L-Ala-gamma-D-Glu-L-Lys-D-Ala-D-Ala)](n)-di-trans,octa-cis-undecaprenyl diphosphate + beta-D-GlcNAc-(1-&gt;4)-Mur2Ac(oyl-L-Ala-gamma-D-Glu-L-Lys-D-Ala-D-Ala)-di-trans,octa-cis-undecaprenyl diphosphate = [GlcNAc-(1-&gt;4)-Mur2Ac(oyl-L-Ala-gamma-D-Glu-L-Lys-D-Ala-D-Ala)](n+1)-di-trans,octa-cis-undecaprenyl diphosphate + di-trans,octa-cis-undecaprenyl diphosphate + H(+)</text>
        <dbReference type="Rhea" id="RHEA:23708"/>
        <dbReference type="Rhea" id="RHEA-COMP:9602"/>
        <dbReference type="Rhea" id="RHEA-COMP:9603"/>
        <dbReference type="ChEBI" id="CHEBI:15378"/>
        <dbReference type="ChEBI" id="CHEBI:58405"/>
        <dbReference type="ChEBI" id="CHEBI:60033"/>
        <dbReference type="ChEBI" id="CHEBI:78435"/>
        <dbReference type="EC" id="2.4.99.28"/>
    </reaction>
</comment>
<gene>
    <name evidence="6" type="primary">mrdB</name>
    <name evidence="6" type="synonym">rodA</name>
    <name evidence="7" type="ORF">GCM10011332_02770</name>
</gene>
<keyword evidence="6" id="KW-0328">Glycosyltransferase</keyword>
<evidence type="ECO:0000256" key="1">
    <source>
        <dbReference type="ARBA" id="ARBA00004141"/>
    </source>
</evidence>
<dbReference type="NCBIfam" id="TIGR02210">
    <property type="entry name" value="rodA_shape"/>
    <property type="match status" value="1"/>
</dbReference>
<dbReference type="GO" id="GO:0051301">
    <property type="term" value="P:cell division"/>
    <property type="evidence" value="ECO:0007669"/>
    <property type="project" value="InterPro"/>
</dbReference>
<dbReference type="PANTHER" id="PTHR30474:SF1">
    <property type="entry name" value="PEPTIDOGLYCAN GLYCOSYLTRANSFERASE MRDB"/>
    <property type="match status" value="1"/>
</dbReference>
<protein>
    <recommendedName>
        <fullName evidence="6">Peptidoglycan glycosyltransferase MrdB</fullName>
        <shortName evidence="6">PGT</shortName>
        <ecNumber evidence="6">2.4.99.28</ecNumber>
    </recommendedName>
    <alternativeName>
        <fullName evidence="6">Cell elongation protein RodA</fullName>
    </alternativeName>
    <alternativeName>
        <fullName evidence="6">Cell wall polymerase</fullName>
    </alternativeName>
    <alternativeName>
        <fullName evidence="6">Peptidoglycan polymerase</fullName>
        <shortName evidence="6">PG polymerase</shortName>
    </alternativeName>
</protein>
<dbReference type="GO" id="GO:0015648">
    <property type="term" value="F:lipid-linked peptidoglycan transporter activity"/>
    <property type="evidence" value="ECO:0007669"/>
    <property type="project" value="TreeGrafter"/>
</dbReference>
<keyword evidence="6" id="KW-1003">Cell membrane</keyword>
<comment type="caution">
    <text evidence="7">The sequence shown here is derived from an EMBL/GenBank/DDBJ whole genome shotgun (WGS) entry which is preliminary data.</text>
</comment>
<dbReference type="GO" id="GO:0071555">
    <property type="term" value="P:cell wall organization"/>
    <property type="evidence" value="ECO:0007669"/>
    <property type="project" value="UniProtKB-KW"/>
</dbReference>
<organism evidence="7 8">
    <name type="scientific">Terasakiella brassicae</name>
    <dbReference type="NCBI Taxonomy" id="1634917"/>
    <lineage>
        <taxon>Bacteria</taxon>
        <taxon>Pseudomonadati</taxon>
        <taxon>Pseudomonadota</taxon>
        <taxon>Alphaproteobacteria</taxon>
        <taxon>Rhodospirillales</taxon>
        <taxon>Terasakiellaceae</taxon>
        <taxon>Terasakiella</taxon>
    </lineage>
</organism>
<feature type="transmembrane region" description="Helical" evidence="6">
    <location>
        <begin position="289"/>
        <end position="309"/>
    </location>
</feature>
<feature type="transmembrane region" description="Helical" evidence="6">
    <location>
        <begin position="177"/>
        <end position="194"/>
    </location>
</feature>
<evidence type="ECO:0000313" key="7">
    <source>
        <dbReference type="EMBL" id="GGF52939.1"/>
    </source>
</evidence>
<reference evidence="7" key="1">
    <citation type="journal article" date="2014" name="Int. J. Syst. Evol. Microbiol.">
        <title>Complete genome sequence of Corynebacterium casei LMG S-19264T (=DSM 44701T), isolated from a smear-ripened cheese.</title>
        <authorList>
            <consortium name="US DOE Joint Genome Institute (JGI-PGF)"/>
            <person name="Walter F."/>
            <person name="Albersmeier A."/>
            <person name="Kalinowski J."/>
            <person name="Ruckert C."/>
        </authorList>
    </citation>
    <scope>NUCLEOTIDE SEQUENCE</scope>
    <source>
        <strain evidence="7">CGMCC 1.15254</strain>
    </source>
</reference>
<feature type="transmembrane region" description="Helical" evidence="6">
    <location>
        <begin position="122"/>
        <end position="142"/>
    </location>
</feature>
<feature type="transmembrane region" description="Helical" evidence="6">
    <location>
        <begin position="64"/>
        <end position="80"/>
    </location>
</feature>
<dbReference type="Pfam" id="PF01098">
    <property type="entry name" value="FTSW_RODA_SPOVE"/>
    <property type="match status" value="1"/>
</dbReference>
<feature type="transmembrane region" description="Helical" evidence="6">
    <location>
        <begin position="354"/>
        <end position="377"/>
    </location>
</feature>
<evidence type="ECO:0000256" key="6">
    <source>
        <dbReference type="HAMAP-Rule" id="MF_02079"/>
    </source>
</evidence>
<evidence type="ECO:0000256" key="4">
    <source>
        <dbReference type="ARBA" id="ARBA00022989"/>
    </source>
</evidence>
<dbReference type="Proteomes" id="UP000632498">
    <property type="component" value="Unassembled WGS sequence"/>
</dbReference>
<dbReference type="GO" id="GO:0005886">
    <property type="term" value="C:plasma membrane"/>
    <property type="evidence" value="ECO:0007669"/>
    <property type="project" value="UniProtKB-SubCell"/>
</dbReference>
<dbReference type="PANTHER" id="PTHR30474">
    <property type="entry name" value="CELL CYCLE PROTEIN"/>
    <property type="match status" value="1"/>
</dbReference>
<accession>A0A917F8B9</accession>
<comment type="subcellular location">
    <subcellularLocation>
        <location evidence="6">Cell inner membrane</location>
        <topology evidence="6">Multi-pass membrane protein</topology>
    </subcellularLocation>
    <subcellularLocation>
        <location evidence="1">Membrane</location>
        <topology evidence="1">Multi-pass membrane protein</topology>
    </subcellularLocation>
</comment>
<dbReference type="InterPro" id="IPR011923">
    <property type="entry name" value="RodA/MrdB"/>
</dbReference>
<dbReference type="GO" id="GO:0008955">
    <property type="term" value="F:peptidoglycan glycosyltransferase activity"/>
    <property type="evidence" value="ECO:0007669"/>
    <property type="project" value="UniProtKB-UniRule"/>
</dbReference>
<comment type="similarity">
    <text evidence="6">Belongs to the SEDS family. MrdB/RodA subfamily.</text>
</comment>
<reference evidence="7" key="2">
    <citation type="submission" date="2020-09" db="EMBL/GenBank/DDBJ databases">
        <authorList>
            <person name="Sun Q."/>
            <person name="Zhou Y."/>
        </authorList>
    </citation>
    <scope>NUCLEOTIDE SEQUENCE</scope>
    <source>
        <strain evidence="7">CGMCC 1.15254</strain>
    </source>
</reference>
<comment type="pathway">
    <text evidence="6">Cell wall biogenesis; peptidoglycan biosynthesis.</text>
</comment>
<evidence type="ECO:0000313" key="8">
    <source>
        <dbReference type="Proteomes" id="UP000632498"/>
    </source>
</evidence>
<keyword evidence="4 6" id="KW-1133">Transmembrane helix</keyword>
<name>A0A917F8B9_9PROT</name>
<keyword evidence="6" id="KW-0997">Cell inner membrane</keyword>
<keyword evidence="8" id="KW-1185">Reference proteome</keyword>
<dbReference type="GO" id="GO:0009252">
    <property type="term" value="P:peptidoglycan biosynthetic process"/>
    <property type="evidence" value="ECO:0007669"/>
    <property type="project" value="UniProtKB-UniRule"/>
</dbReference>
<feature type="transmembrane region" description="Helical" evidence="6">
    <location>
        <begin position="92"/>
        <end position="110"/>
    </location>
</feature>
<comment type="function">
    <text evidence="6">Peptidoglycan polymerase that is essential for cell wall elongation.</text>
</comment>
<feature type="transmembrane region" description="Helical" evidence="6">
    <location>
        <begin position="321"/>
        <end position="348"/>
    </location>
</feature>
<dbReference type="RefSeq" id="WP_373283767.1">
    <property type="nucleotide sequence ID" value="NZ_BMHV01000002.1"/>
</dbReference>
<dbReference type="HAMAP" id="MF_02079">
    <property type="entry name" value="PGT_RodA"/>
    <property type="match status" value="1"/>
</dbReference>
<feature type="transmembrane region" description="Helical" evidence="6">
    <location>
        <begin position="201"/>
        <end position="219"/>
    </location>
</feature>
<evidence type="ECO:0000256" key="3">
    <source>
        <dbReference type="ARBA" id="ARBA00022960"/>
    </source>
</evidence>
<dbReference type="GO" id="GO:0008360">
    <property type="term" value="P:regulation of cell shape"/>
    <property type="evidence" value="ECO:0007669"/>
    <property type="project" value="UniProtKB-KW"/>
</dbReference>
<dbReference type="InterPro" id="IPR001182">
    <property type="entry name" value="FtsW/RodA"/>
</dbReference>
<keyword evidence="6" id="KW-0573">Peptidoglycan synthesis</keyword>
<feature type="transmembrane region" description="Helical" evidence="6">
    <location>
        <begin position="154"/>
        <end position="171"/>
    </location>
</feature>
<dbReference type="EMBL" id="BMHV01000002">
    <property type="protein sequence ID" value="GGF52939.1"/>
    <property type="molecule type" value="Genomic_DNA"/>
</dbReference>
<keyword evidence="6" id="KW-0961">Cell wall biogenesis/degradation</keyword>
<dbReference type="EC" id="2.4.99.28" evidence="6"/>
<keyword evidence="6" id="KW-0808">Transferase</keyword>
<keyword evidence="2 6" id="KW-0812">Transmembrane</keyword>
<dbReference type="AlphaFoldDB" id="A0A917F8B9"/>
<proteinExistence type="inferred from homology"/>
<dbReference type="GO" id="GO:0032153">
    <property type="term" value="C:cell division site"/>
    <property type="evidence" value="ECO:0007669"/>
    <property type="project" value="TreeGrafter"/>
</dbReference>